<evidence type="ECO:0008006" key="2">
    <source>
        <dbReference type="Google" id="ProtNLM"/>
    </source>
</evidence>
<sequence>QFVPHGRKVMMAFPGGAGYGDASERPKELVKRDLLRGYISAEVAAADYGLSAEDIKEIQEVIRTGGDV</sequence>
<feature type="non-terminal residue" evidence="1">
    <location>
        <position position="1"/>
    </location>
</feature>
<protein>
    <recommendedName>
        <fullName evidence="2">Hydantoinase B/oxoprolinase domain-containing protein</fullName>
    </recommendedName>
</protein>
<dbReference type="AlphaFoldDB" id="A0A0F9CE05"/>
<comment type="caution">
    <text evidence="1">The sequence shown here is derived from an EMBL/GenBank/DDBJ whole genome shotgun (WGS) entry which is preliminary data.</text>
</comment>
<gene>
    <name evidence="1" type="ORF">LCGC14_2621320</name>
</gene>
<proteinExistence type="predicted"/>
<name>A0A0F9CE05_9ZZZZ</name>
<evidence type="ECO:0000313" key="1">
    <source>
        <dbReference type="EMBL" id="KKL03916.1"/>
    </source>
</evidence>
<accession>A0A0F9CE05</accession>
<dbReference type="EMBL" id="LAZR01044738">
    <property type="protein sequence ID" value="KKL03916.1"/>
    <property type="molecule type" value="Genomic_DNA"/>
</dbReference>
<organism evidence="1">
    <name type="scientific">marine sediment metagenome</name>
    <dbReference type="NCBI Taxonomy" id="412755"/>
    <lineage>
        <taxon>unclassified sequences</taxon>
        <taxon>metagenomes</taxon>
        <taxon>ecological metagenomes</taxon>
    </lineage>
</organism>
<reference evidence="1" key="1">
    <citation type="journal article" date="2015" name="Nature">
        <title>Complex archaea that bridge the gap between prokaryotes and eukaryotes.</title>
        <authorList>
            <person name="Spang A."/>
            <person name="Saw J.H."/>
            <person name="Jorgensen S.L."/>
            <person name="Zaremba-Niedzwiedzka K."/>
            <person name="Martijn J."/>
            <person name="Lind A.E."/>
            <person name="van Eijk R."/>
            <person name="Schleper C."/>
            <person name="Guy L."/>
            <person name="Ettema T.J."/>
        </authorList>
    </citation>
    <scope>NUCLEOTIDE SEQUENCE</scope>
</reference>